<evidence type="ECO:0000313" key="1">
    <source>
        <dbReference type="EMBL" id="CAF1179166.1"/>
    </source>
</evidence>
<name>A0A814UU20_9BILA</name>
<organism evidence="1 2">
    <name type="scientific">Rotaria sordida</name>
    <dbReference type="NCBI Taxonomy" id="392033"/>
    <lineage>
        <taxon>Eukaryota</taxon>
        <taxon>Metazoa</taxon>
        <taxon>Spiralia</taxon>
        <taxon>Gnathifera</taxon>
        <taxon>Rotifera</taxon>
        <taxon>Eurotatoria</taxon>
        <taxon>Bdelloidea</taxon>
        <taxon>Philodinida</taxon>
        <taxon>Philodinidae</taxon>
        <taxon>Rotaria</taxon>
    </lineage>
</organism>
<proteinExistence type="predicted"/>
<sequence length="159" mass="18606">MLFKTTVIKLHDDKDLLLLFVFWYLDSKGFVLSIGNEQYSPLRRFKNENNPDTLICLNTNTGKKISVLLTSDKDDKVLVYFETFLETPGHSKQIPLELKLYIDDQKKDVKERMEIVKKLDAALVNITEGNKKKQACFFFKLNYKIKFKLSMSSSSRHHH</sequence>
<dbReference type="AlphaFoldDB" id="A0A814UU20"/>
<comment type="caution">
    <text evidence="1">The sequence shown here is derived from an EMBL/GenBank/DDBJ whole genome shotgun (WGS) entry which is preliminary data.</text>
</comment>
<reference evidence="1" key="1">
    <citation type="submission" date="2021-02" db="EMBL/GenBank/DDBJ databases">
        <authorList>
            <person name="Nowell W R."/>
        </authorList>
    </citation>
    <scope>NUCLEOTIDE SEQUENCE</scope>
</reference>
<protein>
    <submittedName>
        <fullName evidence="1">Uncharacterized protein</fullName>
    </submittedName>
</protein>
<dbReference type="Proteomes" id="UP000663882">
    <property type="component" value="Unassembled WGS sequence"/>
</dbReference>
<evidence type="ECO:0000313" key="2">
    <source>
        <dbReference type="Proteomes" id="UP000663882"/>
    </source>
</evidence>
<dbReference type="EMBL" id="CAJNOO010001624">
    <property type="protein sequence ID" value="CAF1179166.1"/>
    <property type="molecule type" value="Genomic_DNA"/>
</dbReference>
<gene>
    <name evidence="1" type="ORF">RFH988_LOCUS23408</name>
</gene>
<accession>A0A814UU20</accession>